<dbReference type="Proteomes" id="UP000306192">
    <property type="component" value="Unassembled WGS sequence"/>
</dbReference>
<protein>
    <submittedName>
        <fullName evidence="1">Uncharacterized protein</fullName>
    </submittedName>
</protein>
<reference evidence="1 2" key="1">
    <citation type="journal article" date="2019" name="Microorganisms">
        <title>Systematic Affiliation and Genome Analysis of Subtercola vilae DB165(T) with Particular Emphasis on Cold Adaptation of an Isolate from a High-Altitude Cold Volcano Lake.</title>
        <authorList>
            <person name="Villalobos A.S."/>
            <person name="Wiese J."/>
            <person name="Imhoff J.F."/>
            <person name="Dorador C."/>
            <person name="Keller A."/>
            <person name="Hentschel U."/>
        </authorList>
    </citation>
    <scope>NUCLEOTIDE SEQUENCE [LARGE SCALE GENOMIC DNA]</scope>
    <source>
        <strain evidence="1 2">DB165</strain>
    </source>
</reference>
<accession>A0A4T2BUB7</accession>
<comment type="caution">
    <text evidence="1">The sequence shown here is derived from an EMBL/GenBank/DDBJ whole genome shotgun (WGS) entry which is preliminary data.</text>
</comment>
<sequence length="193" mass="20852">MANMRAQIDGFGAVPLTERVSGGGDGPPAPLRIGPLDASDSLYAKLVSWTEVFGGELHTPQPRVAVWINFTEVQGSKPVTVKVAHEIASELAEWFHARLEEIAASPAAVAFHDDLCYGWEDARGVFSLAAAYGIEPRPARPAEKRECPVCGAHEVFVAWPDKLNADLTILCGQCQWVIDPEEIGSMAKLLMVS</sequence>
<dbReference type="AlphaFoldDB" id="A0A4T2BUB7"/>
<proteinExistence type="predicted"/>
<evidence type="ECO:0000313" key="1">
    <source>
        <dbReference type="EMBL" id="TIH34950.1"/>
    </source>
</evidence>
<keyword evidence="2" id="KW-1185">Reference proteome</keyword>
<name>A0A4T2BUB7_9MICO</name>
<organism evidence="1 2">
    <name type="scientific">Subtercola vilae</name>
    <dbReference type="NCBI Taxonomy" id="2056433"/>
    <lineage>
        <taxon>Bacteria</taxon>
        <taxon>Bacillati</taxon>
        <taxon>Actinomycetota</taxon>
        <taxon>Actinomycetes</taxon>
        <taxon>Micrococcales</taxon>
        <taxon>Microbacteriaceae</taxon>
        <taxon>Subtercola</taxon>
    </lineage>
</organism>
<gene>
    <name evidence="1" type="ORF">D4765_11685</name>
</gene>
<evidence type="ECO:0000313" key="2">
    <source>
        <dbReference type="Proteomes" id="UP000306192"/>
    </source>
</evidence>
<dbReference type="EMBL" id="QYRT01000022">
    <property type="protein sequence ID" value="TIH34950.1"/>
    <property type="molecule type" value="Genomic_DNA"/>
</dbReference>